<gene>
    <name evidence="2" type="ORF">ACH5RR_036778</name>
</gene>
<evidence type="ECO:0000313" key="2">
    <source>
        <dbReference type="EMBL" id="KAL3502329.1"/>
    </source>
</evidence>
<keyword evidence="3" id="KW-1185">Reference proteome</keyword>
<proteinExistence type="predicted"/>
<sequence>MEGRPSHYHVEHGRREDYISEISSPTTPYSWSLQLEKELPNSKAIDQASEFEELPSLSEVLTFRWNQASKKSISVGNKHQNQSPTNLGESLDPCFQRSKHYDVEKVKVVVATKRKNHGYPEALKHKFGAIYGQKKLA</sequence>
<feature type="region of interest" description="Disordered" evidence="1">
    <location>
        <begin position="1"/>
        <end position="27"/>
    </location>
</feature>
<feature type="region of interest" description="Disordered" evidence="1">
    <location>
        <begin position="72"/>
        <end position="91"/>
    </location>
</feature>
<dbReference type="EMBL" id="JBJUIK010000015">
    <property type="protein sequence ID" value="KAL3502329.1"/>
    <property type="molecule type" value="Genomic_DNA"/>
</dbReference>
<reference evidence="2 3" key="1">
    <citation type="submission" date="2024-11" db="EMBL/GenBank/DDBJ databases">
        <title>A near-complete genome assembly of Cinchona calisaya.</title>
        <authorList>
            <person name="Lian D.C."/>
            <person name="Zhao X.W."/>
            <person name="Wei L."/>
        </authorList>
    </citation>
    <scope>NUCLEOTIDE SEQUENCE [LARGE SCALE GENOMIC DNA]</scope>
    <source>
        <tissue evidence="2">Nenye</tissue>
    </source>
</reference>
<accession>A0ABD2Y7T4</accession>
<dbReference type="Proteomes" id="UP001630127">
    <property type="component" value="Unassembled WGS sequence"/>
</dbReference>
<organism evidence="2 3">
    <name type="scientific">Cinchona calisaya</name>
    <dbReference type="NCBI Taxonomy" id="153742"/>
    <lineage>
        <taxon>Eukaryota</taxon>
        <taxon>Viridiplantae</taxon>
        <taxon>Streptophyta</taxon>
        <taxon>Embryophyta</taxon>
        <taxon>Tracheophyta</taxon>
        <taxon>Spermatophyta</taxon>
        <taxon>Magnoliopsida</taxon>
        <taxon>eudicotyledons</taxon>
        <taxon>Gunneridae</taxon>
        <taxon>Pentapetalae</taxon>
        <taxon>asterids</taxon>
        <taxon>lamiids</taxon>
        <taxon>Gentianales</taxon>
        <taxon>Rubiaceae</taxon>
        <taxon>Cinchonoideae</taxon>
        <taxon>Cinchoneae</taxon>
        <taxon>Cinchona</taxon>
    </lineage>
</organism>
<comment type="caution">
    <text evidence="2">The sequence shown here is derived from an EMBL/GenBank/DDBJ whole genome shotgun (WGS) entry which is preliminary data.</text>
</comment>
<feature type="compositionally biased region" description="Basic and acidic residues" evidence="1">
    <location>
        <begin position="1"/>
        <end position="18"/>
    </location>
</feature>
<name>A0ABD2Y7T4_9GENT</name>
<feature type="compositionally biased region" description="Polar residues" evidence="1">
    <location>
        <begin position="72"/>
        <end position="88"/>
    </location>
</feature>
<evidence type="ECO:0000313" key="3">
    <source>
        <dbReference type="Proteomes" id="UP001630127"/>
    </source>
</evidence>
<protein>
    <submittedName>
        <fullName evidence="2">Uncharacterized protein</fullName>
    </submittedName>
</protein>
<dbReference type="AlphaFoldDB" id="A0ABD2Y7T4"/>
<evidence type="ECO:0000256" key="1">
    <source>
        <dbReference type="SAM" id="MobiDB-lite"/>
    </source>
</evidence>